<accession>A0A8B9ZAH3</accession>
<evidence type="ECO:0000256" key="2">
    <source>
        <dbReference type="ARBA" id="ARBA00022679"/>
    </source>
</evidence>
<dbReference type="Pfam" id="PF00069">
    <property type="entry name" value="Pkinase"/>
    <property type="match status" value="1"/>
</dbReference>
<keyword evidence="3" id="KW-0547">Nucleotide-binding</keyword>
<keyword evidence="8" id="KW-1185">Reference proteome</keyword>
<dbReference type="InterPro" id="IPR011009">
    <property type="entry name" value="Kinase-like_dom_sf"/>
</dbReference>
<dbReference type="AlphaFoldDB" id="A0A8B9ZAH3"/>
<dbReference type="InterPro" id="IPR000719">
    <property type="entry name" value="Prot_kinase_dom"/>
</dbReference>
<evidence type="ECO:0000256" key="5">
    <source>
        <dbReference type="ARBA" id="ARBA00022840"/>
    </source>
</evidence>
<proteinExistence type="predicted"/>
<dbReference type="GO" id="GO:0043065">
    <property type="term" value="P:positive regulation of apoptotic process"/>
    <property type="evidence" value="ECO:0007669"/>
    <property type="project" value="TreeGrafter"/>
</dbReference>
<dbReference type="SUPFAM" id="SSF56112">
    <property type="entry name" value="Protein kinase-like (PK-like)"/>
    <property type="match status" value="1"/>
</dbReference>
<reference evidence="7" key="1">
    <citation type="submission" date="2025-08" db="UniProtKB">
        <authorList>
            <consortium name="Ensembl"/>
        </authorList>
    </citation>
    <scope>IDENTIFICATION</scope>
</reference>
<evidence type="ECO:0000256" key="3">
    <source>
        <dbReference type="ARBA" id="ARBA00022741"/>
    </source>
</evidence>
<evidence type="ECO:0000313" key="8">
    <source>
        <dbReference type="Proteomes" id="UP000694555"/>
    </source>
</evidence>
<evidence type="ECO:0000313" key="7">
    <source>
        <dbReference type="Ensembl" id="ENSBJAP00000004648.1"/>
    </source>
</evidence>
<feature type="domain" description="Protein kinase" evidence="6">
    <location>
        <begin position="1"/>
        <end position="123"/>
    </location>
</feature>
<keyword evidence="2" id="KW-0808">Transferase</keyword>
<dbReference type="Ensembl" id="ENSBJAT00000004778.1">
    <property type="protein sequence ID" value="ENSBJAP00000004648.1"/>
    <property type="gene ID" value="ENSBJAG00000003356.1"/>
</dbReference>
<organism evidence="7 8">
    <name type="scientific">Buteo japonicus</name>
    <dbReference type="NCBI Taxonomy" id="224669"/>
    <lineage>
        <taxon>Eukaryota</taxon>
        <taxon>Metazoa</taxon>
        <taxon>Chordata</taxon>
        <taxon>Craniata</taxon>
        <taxon>Vertebrata</taxon>
        <taxon>Euteleostomi</taxon>
        <taxon>Archelosauria</taxon>
        <taxon>Archosauria</taxon>
        <taxon>Dinosauria</taxon>
        <taxon>Saurischia</taxon>
        <taxon>Theropoda</taxon>
        <taxon>Coelurosauria</taxon>
        <taxon>Aves</taxon>
        <taxon>Neognathae</taxon>
        <taxon>Neoaves</taxon>
        <taxon>Telluraves</taxon>
        <taxon>Accipitrimorphae</taxon>
        <taxon>Accipitriformes</taxon>
        <taxon>Accipitridae</taxon>
        <taxon>Accipitrinae</taxon>
        <taxon>Buteo</taxon>
    </lineage>
</organism>
<keyword evidence="4" id="KW-0418">Kinase</keyword>
<dbReference type="Gene3D" id="1.10.510.10">
    <property type="entry name" value="Transferase(Phosphotransferase) domain 1"/>
    <property type="match status" value="1"/>
</dbReference>
<dbReference type="GO" id="GO:0005737">
    <property type="term" value="C:cytoplasm"/>
    <property type="evidence" value="ECO:0007669"/>
    <property type="project" value="TreeGrafter"/>
</dbReference>
<dbReference type="PROSITE" id="PS50011">
    <property type="entry name" value="PROTEIN_KINASE_DOM"/>
    <property type="match status" value="1"/>
</dbReference>
<evidence type="ECO:0000256" key="1">
    <source>
        <dbReference type="ARBA" id="ARBA00022527"/>
    </source>
</evidence>
<protein>
    <recommendedName>
        <fullName evidence="6">Protein kinase domain-containing protein</fullName>
    </recommendedName>
</protein>
<dbReference type="Proteomes" id="UP000694555">
    <property type="component" value="Unplaced"/>
</dbReference>
<dbReference type="GO" id="GO:0005634">
    <property type="term" value="C:nucleus"/>
    <property type="evidence" value="ECO:0007669"/>
    <property type="project" value="TreeGrafter"/>
</dbReference>
<dbReference type="PANTHER" id="PTHR24342:SF15">
    <property type="entry name" value="DEATH-ASSOCIATED PROTEIN KINASE 2"/>
    <property type="match status" value="1"/>
</dbReference>
<dbReference type="GO" id="GO:0035556">
    <property type="term" value="P:intracellular signal transduction"/>
    <property type="evidence" value="ECO:0007669"/>
    <property type="project" value="TreeGrafter"/>
</dbReference>
<keyword evidence="5" id="KW-0067">ATP-binding</keyword>
<name>A0A8B9ZAH3_9AVES</name>
<dbReference type="GO" id="GO:0004674">
    <property type="term" value="F:protein serine/threonine kinase activity"/>
    <property type="evidence" value="ECO:0007669"/>
    <property type="project" value="UniProtKB-KW"/>
</dbReference>
<evidence type="ECO:0000256" key="4">
    <source>
        <dbReference type="ARBA" id="ARBA00022777"/>
    </source>
</evidence>
<sequence>MLLDKNIPIPHIKLIDFGLAHKIEDGVEFKNIFGTPEFVGETSAVYFFQLILLSGLSRLSGASPFLGETKQETLANITAVNYEFDEEFFSNTSDLAKDFIQKLLVKDTRKRLTIQEALSHPWIMPVDKRQALVRQASVVNMENFKRQYARRQSWNLSYRIVSLCNHLSRSLVKKVLIQEESLVGTFLKQAEEKDQFYCAVIFCCPYMDAQPNRMAMVLSGKPDWTVASLLCL</sequence>
<dbReference type="GO" id="GO:0005524">
    <property type="term" value="F:ATP binding"/>
    <property type="evidence" value="ECO:0007669"/>
    <property type="project" value="UniProtKB-KW"/>
</dbReference>
<keyword evidence="1" id="KW-0723">Serine/threonine-protein kinase</keyword>
<dbReference type="PANTHER" id="PTHR24342">
    <property type="entry name" value="SERINE/THREONINE-PROTEIN KINASE 17"/>
    <property type="match status" value="1"/>
</dbReference>
<evidence type="ECO:0000259" key="6">
    <source>
        <dbReference type="PROSITE" id="PS50011"/>
    </source>
</evidence>
<reference evidence="7" key="2">
    <citation type="submission" date="2025-09" db="UniProtKB">
        <authorList>
            <consortium name="Ensembl"/>
        </authorList>
    </citation>
    <scope>IDENTIFICATION</scope>
</reference>
<dbReference type="Gene3D" id="1.20.5.460">
    <property type="entry name" value="Single helix bin"/>
    <property type="match status" value="1"/>
</dbReference>